<sequence>MIEPVEDGWLLRRPGGHAEWIDTRDWAERAAESVAYEFHARSGRPACALVANDDGFVEFARFG</sequence>
<keyword evidence="2" id="KW-1185">Reference proteome</keyword>
<comment type="caution">
    <text evidence="1">The sequence shown here is derived from an EMBL/GenBank/DDBJ whole genome shotgun (WGS) entry which is preliminary data.</text>
</comment>
<accession>A0A5D8Z089</accession>
<organism evidence="1 2">
    <name type="scientific">Cognatilysobacter lacus</name>
    <dbReference type="NCBI Taxonomy" id="1643323"/>
    <lineage>
        <taxon>Bacteria</taxon>
        <taxon>Pseudomonadati</taxon>
        <taxon>Pseudomonadota</taxon>
        <taxon>Gammaproteobacteria</taxon>
        <taxon>Lysobacterales</taxon>
        <taxon>Lysobacteraceae</taxon>
        <taxon>Cognatilysobacter</taxon>
    </lineage>
</organism>
<evidence type="ECO:0000313" key="2">
    <source>
        <dbReference type="Proteomes" id="UP000323164"/>
    </source>
</evidence>
<dbReference type="AlphaFoldDB" id="A0A5D8Z089"/>
<gene>
    <name evidence="1" type="ORF">FW784_10300</name>
</gene>
<dbReference type="EMBL" id="VTRV01000116">
    <property type="protein sequence ID" value="TZF88149.1"/>
    <property type="molecule type" value="Genomic_DNA"/>
</dbReference>
<dbReference type="RefSeq" id="WP_149353259.1">
    <property type="nucleotide sequence ID" value="NZ_VTRV01000116.1"/>
</dbReference>
<reference evidence="1 2" key="1">
    <citation type="submission" date="2019-08" db="EMBL/GenBank/DDBJ databases">
        <title>Draft genome sequence of Lysobacter sp. UKS-15.</title>
        <authorList>
            <person name="Im W.-T."/>
        </authorList>
    </citation>
    <scope>NUCLEOTIDE SEQUENCE [LARGE SCALE GENOMIC DNA]</scope>
    <source>
        <strain evidence="1 2">UKS-15</strain>
    </source>
</reference>
<dbReference type="OrthoDB" id="6025182at2"/>
<name>A0A5D8Z089_9GAMM</name>
<protein>
    <submittedName>
        <fullName evidence="1">Uncharacterized protein</fullName>
    </submittedName>
</protein>
<evidence type="ECO:0000313" key="1">
    <source>
        <dbReference type="EMBL" id="TZF88149.1"/>
    </source>
</evidence>
<dbReference type="Proteomes" id="UP000323164">
    <property type="component" value="Unassembled WGS sequence"/>
</dbReference>
<proteinExistence type="predicted"/>